<organism evidence="2 3">
    <name type="scientific">Pseudoalteromonas espejiana</name>
    <dbReference type="NCBI Taxonomy" id="28107"/>
    <lineage>
        <taxon>Bacteria</taxon>
        <taxon>Pseudomonadati</taxon>
        <taxon>Pseudomonadota</taxon>
        <taxon>Gammaproteobacteria</taxon>
        <taxon>Alteromonadales</taxon>
        <taxon>Pseudoalteromonadaceae</taxon>
        <taxon>Pseudoalteromonas</taxon>
    </lineage>
</organism>
<dbReference type="Pfam" id="PF09327">
    <property type="entry name" value="Phage_Tail_Tip"/>
    <property type="match status" value="1"/>
</dbReference>
<dbReference type="RefSeq" id="WP_089347538.1">
    <property type="nucleotide sequence ID" value="NZ_BJUM01000008.1"/>
</dbReference>
<evidence type="ECO:0000313" key="2">
    <source>
        <dbReference type="EMBL" id="GEK54248.1"/>
    </source>
</evidence>
<sequence>MSRALPPVPKDVSRSVSQFLNSLRETVQVQAGMGRGNALDRAVTFRDLKKSIGTDDLSSIATKSATGVVTAFNDPMPTKPTNFAAFGMFNMVGLEWDRPKADWYAATEIYRVDVTDDPTATPVFSEAEYVGASATGFFSDLAEPARSFVYWARHLNRDYQAGDVSSPEGTRASTSESPEQVLVKFSEEITDSNNFKWLRSDLSIMDTINRTLQGSGLGDSGLADLINGSASLSDMLAEQAMSEALSKHTQTESIQQQFAKNYARLSGGIHAAVNADEAYVLRIQELESKWENDLGNIVDSKISEFDTVLSSSEGAIAQAIRNFTVDYNGTNVSLQQLASTTASQSGAYEAQWGVKTNVAGLQGGVGFLNDGTKTSFVVDSQTFAVTGGNENVFPFIVKDGKTVIDKAFIQDAEIYSLLASNIVAERVKVGLSFSSPSITGGSIDGAKLTIGDKFSVSQDGIMRTRDGFFEGNLAAKSGYLENVRIDESCKIEGTLYAQNIEGDIVDRTVIVVDREIEVGPSEVFVLIEGTIAPGLLGATEERVLVVSGIALDHQGGGGSTSNFDVYLRLDGSVVQKFHSHNVEEEGSVTVQLGCHIPKGTAEHTFAVELRPDVNDHILVQQSAIVADVFKTGSTFKDVSGLHY</sequence>
<evidence type="ECO:0000259" key="1">
    <source>
        <dbReference type="Pfam" id="PF09327"/>
    </source>
</evidence>
<comment type="caution">
    <text evidence="2">The sequence shown here is derived from an EMBL/GenBank/DDBJ whole genome shotgun (WGS) entry which is preliminary data.</text>
</comment>
<dbReference type="InterPro" id="IPR015406">
    <property type="entry name" value="GpJ_CSF"/>
</dbReference>
<dbReference type="Proteomes" id="UP000321419">
    <property type="component" value="Unassembled WGS sequence"/>
</dbReference>
<gene>
    <name evidence="2" type="ORF">PES01_10930</name>
</gene>
<reference evidence="2 3" key="1">
    <citation type="submission" date="2019-07" db="EMBL/GenBank/DDBJ databases">
        <title>Whole genome shotgun sequence of Pseudoalteromonas espejiana NBRC 102222.</title>
        <authorList>
            <person name="Hosoyama A."/>
            <person name="Uohara A."/>
            <person name="Ohji S."/>
            <person name="Ichikawa N."/>
        </authorList>
    </citation>
    <scope>NUCLEOTIDE SEQUENCE [LARGE SCALE GENOMIC DNA]</scope>
    <source>
        <strain evidence="2 3">NBRC 102222</strain>
    </source>
</reference>
<dbReference type="EMBL" id="BJUM01000008">
    <property type="protein sequence ID" value="GEK54248.1"/>
    <property type="molecule type" value="Genomic_DNA"/>
</dbReference>
<keyword evidence="3" id="KW-1185">Reference proteome</keyword>
<evidence type="ECO:0000313" key="3">
    <source>
        <dbReference type="Proteomes" id="UP000321419"/>
    </source>
</evidence>
<dbReference type="OrthoDB" id="6336746at2"/>
<feature type="domain" description="Tip attachment protein J central straight fiber" evidence="1">
    <location>
        <begin position="334"/>
        <end position="448"/>
    </location>
</feature>
<name>A0A510XT90_9GAMM</name>
<protein>
    <recommendedName>
        <fullName evidence="1">Tip attachment protein J central straight fiber domain-containing protein</fullName>
    </recommendedName>
</protein>
<proteinExistence type="predicted"/>
<accession>A0A510XT90</accession>
<dbReference type="AlphaFoldDB" id="A0A510XT90"/>